<sequence>MDNDVMTLFPGLSENTGWTNFDDVGAIFDPKDGTLPTDDMPPSNPTVCHDENHHGLFDDSTILPLPSRQQQNPPYPDLPVKGLLRVDVGPDGVAQIENYYGTRESLQLKSPPPASRRQHLTQRIRPRPVHRYMHPPSWRPMRSGYFTSHPAPVGSQGWNITCQSRTVEAKAERLPSDFTRCTCGTFKNGGRRMIQWNFARSLPMQYQEEEGNKNPYVENIAKLTVGTAYVICTHKAFANQVDESPSPITLRSRTPSVLTQLHNKIYGILYGVRLNQANVTLSLLLLHRLRRYISLIHAHWYFEEALFVALALAHKGIASANPQPSEMFRLIKSKSVSQDCTLRNSDWAFLAGIETRVFNALELKFLYHVQWNMLVSPKEWCLWVPVQTKIQRSLQMLDRGVVADYERRW</sequence>
<name>A0A5N6XPU5_9EURO</name>
<dbReference type="AlphaFoldDB" id="A0A5N6XPU5"/>
<organism evidence="1">
    <name type="scientific">Aspergillus arachidicola</name>
    <dbReference type="NCBI Taxonomy" id="656916"/>
    <lineage>
        <taxon>Eukaryota</taxon>
        <taxon>Fungi</taxon>
        <taxon>Dikarya</taxon>
        <taxon>Ascomycota</taxon>
        <taxon>Pezizomycotina</taxon>
        <taxon>Eurotiomycetes</taxon>
        <taxon>Eurotiomycetidae</taxon>
        <taxon>Eurotiales</taxon>
        <taxon>Aspergillaceae</taxon>
        <taxon>Aspergillus</taxon>
        <taxon>Aspergillus subgen. Circumdati</taxon>
    </lineage>
</organism>
<reference evidence="1" key="1">
    <citation type="submission" date="2019-04" db="EMBL/GenBank/DDBJ databases">
        <title>Friends and foes A comparative genomics study of 23 Aspergillus species from section Flavi.</title>
        <authorList>
            <consortium name="DOE Joint Genome Institute"/>
            <person name="Kjaerbolling I."/>
            <person name="Vesth T."/>
            <person name="Frisvad J.C."/>
            <person name="Nybo J.L."/>
            <person name="Theobald S."/>
            <person name="Kildgaard S."/>
            <person name="Isbrandt T."/>
            <person name="Kuo A."/>
            <person name="Sato A."/>
            <person name="Lyhne E.K."/>
            <person name="Kogle M.E."/>
            <person name="Wiebenga A."/>
            <person name="Kun R.S."/>
            <person name="Lubbers R.J."/>
            <person name="Makela M.R."/>
            <person name="Barry K."/>
            <person name="Chovatia M."/>
            <person name="Clum A."/>
            <person name="Daum C."/>
            <person name="Haridas S."/>
            <person name="He G."/>
            <person name="LaButti K."/>
            <person name="Lipzen A."/>
            <person name="Mondo S."/>
            <person name="Riley R."/>
            <person name="Salamov A."/>
            <person name="Simmons B.A."/>
            <person name="Magnuson J.K."/>
            <person name="Henrissat B."/>
            <person name="Mortensen U.H."/>
            <person name="Larsen T.O."/>
            <person name="Devries R.P."/>
            <person name="Grigoriev I.V."/>
            <person name="Machida M."/>
            <person name="Baker S.E."/>
            <person name="Andersen M.R."/>
        </authorList>
    </citation>
    <scope>NUCLEOTIDE SEQUENCE</scope>
    <source>
        <strain evidence="1">CBS 117612</strain>
    </source>
</reference>
<protein>
    <submittedName>
        <fullName evidence="1">Uncharacterized protein</fullName>
    </submittedName>
</protein>
<dbReference type="Gene3D" id="1.10.472.10">
    <property type="entry name" value="Cyclin-like"/>
    <property type="match status" value="1"/>
</dbReference>
<proteinExistence type="predicted"/>
<dbReference type="Proteomes" id="UP000325558">
    <property type="component" value="Unassembled WGS sequence"/>
</dbReference>
<evidence type="ECO:0000313" key="1">
    <source>
        <dbReference type="EMBL" id="KAE8335235.1"/>
    </source>
</evidence>
<accession>A0A5N6XPU5</accession>
<gene>
    <name evidence="1" type="ORF">BDV24DRAFT_169407</name>
</gene>
<dbReference type="EMBL" id="ML737225">
    <property type="protein sequence ID" value="KAE8335235.1"/>
    <property type="molecule type" value="Genomic_DNA"/>
</dbReference>